<feature type="region of interest" description="Disordered" evidence="1">
    <location>
        <begin position="684"/>
        <end position="827"/>
    </location>
</feature>
<feature type="compositionally biased region" description="Polar residues" evidence="1">
    <location>
        <begin position="1131"/>
        <end position="1160"/>
    </location>
</feature>
<sequence>MGNNNSSYNNGHIKSRHLHHDYRGHGKWATSSDLGEQQSGNNRMKKGYLPTRGYHGAQRLPSPHKVLPSVNPTSAAKLLKPTSNGAILHQGGTISGRKLLSELDPHSPEAEDLRRAMRKRSTASCPNGDMILPASGRSTPNLSVMEYNGMMERNGPRRASSKGGSSSRDYDSEPDLRDVDDNHRDDSSPQRSISPVPNSFTLIQESPAKKQIRSKKKGKAPPPPVVGERDHHIRIGGDMSCCSQNSPQLLSPCGESKKVSRLFKTKAESRHAANGPRSPEICSDLEMSRGGMMRASMDANRFFRGDRDRSSVHSIEAGLCTSKPSAVNHTNLHLSSRKHSEGGLRKASLSSTTAVVGSNSGGGLSSRNNPEVKNMNMAPLARDHASASVTKSAGGSSNASAGGNRPAPTSSSSNNNSTSNIIMINHSGTTKDEHVPKTHRVSSTNLIPPIAPYGQSSQSAANSSNSANPSVNQKGNKGFISSSSSQTKAPLSNNAPQNNHGKPNTSLSNGKVGSTSTAHNNVHHGRRKSTNAPAAPNTVTTSATNKSKSVNSNNDSSNKTKFYFGMDSHPSTNNKHQTSAMVHQSDSDNNNNECRRENERERLIMNHHEKVSSTNSELLQIKQDSGSFDITERQTGDGVVQGPHRESSSELSSSDLDIPLNIRPTLPAKKLGLPRFSPTAAWRALDSPSRVSVSGRSYSSEEGYGHDRIQRYMRQIPPSRANNNHERSAGDSGISAGDAGSPANPELIAEASAATTPSTNNPMPAMNVGRGYKFRDRGSSGKHLRDSEGNKCWTPEQDLDESSSSEFEDQPMSPHHHPPHPAHSGSNIATRVLPAGLSTPPKLTTRNNLFQGGRGSALGMVSDSDQYHSEKPGNLYVRSRKAGMLNNNGSSAGVAGGKSPNGQQTHDDIKKSQIGASRYYRNIRSQPWKQANHLRQTGGNNNANGSREFVGLDTNWFLSRSEPNSLNLIGNGEYDNIEQQELRLVLAEQDDDEDDDYVGGEEELYLPAEDNNKKAMNMHDVDHVVNNEYDIVDGGTRLESEIGYGPSSMSFSSPLPSPSAVNIKSRSHANRRKEQASNVVEEFERDQDIEMASPNSSNVRYGDKPFSHIMYLPAYDSRRTPSSVTRRTKSVDNLNFTEMTVHQPRKTSQYNNPISPNVGNSNHHHRQRRSRSPSDSGHGRRIIKRGEEEPFERSQSVPPFTAEEENERRRKNQIDQQAAKLQLQQQQQREQAEREREQKKKKFKFQSTLRVLERKKIEEQLSREAEEKERRRLQEQEQMRKVEEEFQRKRVREKVLEMEAAAAKANQSNNNVGKNGGHNFDKADLGNHNRYDVSFEPRNANSGGVERNNQHNRGNSGRSSNISYSSNQHLMYARQEPEGAPASTPNGPTGDLRKELICASRHRSGFPGSTKHSSELTQELSEFCTPTGQRQYFDYRRAHEGDGLNVRTSSGPTTRYYNSSSSSDIFPVTSRRERKRGGGSSVISSSKSSVGYLRPTVHPQVVCDIPVKRLPYVVNFSRLSSSNMDLLTEQDRPRSGMGGNASVLSDNYRKDWAHHNSKGNGPVRASSVISLHSAPPLSNSENFRHSSVDLTAGSVLHTPPQSPRQSTYSTSPSASPVSHTRPLSSPEERFQANNNNDIPPSKSRTSGVPQERWDGGDCVTGNKTVVMLNSPPTVLSSSPSLYQPAPYNRQKNFRPVDFQPSSGGLSSPAHAFHHASAKLTTPTPVN</sequence>
<feature type="compositionally biased region" description="Low complexity" evidence="1">
    <location>
        <begin position="455"/>
        <end position="473"/>
    </location>
</feature>
<dbReference type="EMBL" id="CAXLJM020000041">
    <property type="protein sequence ID" value="CAL8109538.1"/>
    <property type="molecule type" value="Genomic_DNA"/>
</dbReference>
<feature type="compositionally biased region" description="Polar residues" evidence="1">
    <location>
        <begin position="569"/>
        <end position="588"/>
    </location>
</feature>
<feature type="compositionally biased region" description="Basic and acidic residues" evidence="1">
    <location>
        <begin position="99"/>
        <end position="115"/>
    </location>
</feature>
<feature type="compositionally biased region" description="Low complexity" evidence="1">
    <location>
        <begin position="730"/>
        <end position="743"/>
    </location>
</feature>
<feature type="compositionally biased region" description="Low complexity" evidence="1">
    <location>
        <begin position="1351"/>
        <end position="1363"/>
    </location>
</feature>
<dbReference type="Proteomes" id="UP001642540">
    <property type="component" value="Unassembled WGS sequence"/>
</dbReference>
<gene>
    <name evidence="2" type="ORF">ODALV1_LOCUS13458</name>
</gene>
<evidence type="ECO:0000313" key="2">
    <source>
        <dbReference type="EMBL" id="CAL8109538.1"/>
    </source>
</evidence>
<accession>A0ABP1QSK8</accession>
<feature type="compositionally biased region" description="Low complexity" evidence="1">
    <location>
        <begin position="157"/>
        <end position="167"/>
    </location>
</feature>
<proteinExistence type="predicted"/>
<feature type="compositionally biased region" description="Polar residues" evidence="1">
    <location>
        <begin position="325"/>
        <end position="334"/>
    </location>
</feature>
<feature type="compositionally biased region" description="Basic residues" evidence="1">
    <location>
        <begin position="210"/>
        <end position="219"/>
    </location>
</feature>
<feature type="region of interest" description="Disordered" evidence="1">
    <location>
        <begin position="98"/>
        <end position="229"/>
    </location>
</feature>
<feature type="compositionally biased region" description="Polar residues" evidence="1">
    <location>
        <begin position="189"/>
        <end position="204"/>
    </location>
</feature>
<reference evidence="2 3" key="1">
    <citation type="submission" date="2024-08" db="EMBL/GenBank/DDBJ databases">
        <authorList>
            <person name="Cucini C."/>
            <person name="Frati F."/>
        </authorList>
    </citation>
    <scope>NUCLEOTIDE SEQUENCE [LARGE SCALE GENOMIC DNA]</scope>
</reference>
<feature type="region of interest" description="Disordered" evidence="1">
    <location>
        <begin position="1593"/>
        <end position="1654"/>
    </location>
</feature>
<feature type="compositionally biased region" description="Polar residues" evidence="1">
    <location>
        <begin position="1446"/>
        <end position="1464"/>
    </location>
</feature>
<name>A0ABP1QSK8_9HEXA</name>
<feature type="compositionally biased region" description="Acidic residues" evidence="1">
    <location>
        <begin position="797"/>
        <end position="809"/>
    </location>
</feature>
<feature type="compositionally biased region" description="Basic residues" evidence="1">
    <location>
        <begin position="1162"/>
        <end position="1171"/>
    </location>
</feature>
<feature type="region of interest" description="Disordered" evidence="1">
    <location>
        <begin position="1442"/>
        <end position="1488"/>
    </location>
</feature>
<feature type="compositionally biased region" description="Low complexity" evidence="1">
    <location>
        <begin position="1300"/>
        <end position="1311"/>
    </location>
</feature>
<comment type="caution">
    <text evidence="2">The sequence shown here is derived from an EMBL/GenBank/DDBJ whole genome shotgun (WGS) entry which is preliminary data.</text>
</comment>
<evidence type="ECO:0000313" key="3">
    <source>
        <dbReference type="Proteomes" id="UP001642540"/>
    </source>
</evidence>
<feature type="compositionally biased region" description="Basic and acidic residues" evidence="1">
    <location>
        <begin position="168"/>
        <end position="188"/>
    </location>
</feature>
<evidence type="ECO:0000256" key="1">
    <source>
        <dbReference type="SAM" id="MobiDB-lite"/>
    </source>
</evidence>
<protein>
    <submittedName>
        <fullName evidence="2">Uncharacterized protein</fullName>
    </submittedName>
</protein>
<feature type="region of interest" description="Disordered" evidence="1">
    <location>
        <begin position="1674"/>
        <end position="1726"/>
    </location>
</feature>
<feature type="compositionally biased region" description="Polar residues" evidence="1">
    <location>
        <begin position="1603"/>
        <end position="1623"/>
    </location>
</feature>
<feature type="compositionally biased region" description="Low complexity" evidence="1">
    <location>
        <begin position="530"/>
        <end position="561"/>
    </location>
</feature>
<feature type="region of interest" description="Disordered" evidence="1">
    <location>
        <begin position="1049"/>
        <end position="1100"/>
    </location>
</feature>
<feature type="compositionally biased region" description="Polar residues" evidence="1">
    <location>
        <begin position="479"/>
        <end position="520"/>
    </location>
</feature>
<feature type="region of interest" description="Disordered" evidence="1">
    <location>
        <begin position="625"/>
        <end position="656"/>
    </location>
</feature>
<keyword evidence="3" id="KW-1185">Reference proteome</keyword>
<feature type="compositionally biased region" description="Basic and acidic residues" evidence="1">
    <location>
        <begin position="773"/>
        <end position="789"/>
    </location>
</feature>
<feature type="region of interest" description="Disordered" evidence="1">
    <location>
        <begin position="1118"/>
        <end position="1241"/>
    </location>
</feature>
<feature type="compositionally biased region" description="Low complexity" evidence="1">
    <location>
        <begin position="1216"/>
        <end position="1229"/>
    </location>
</feature>
<feature type="compositionally biased region" description="Basic and acidic residues" evidence="1">
    <location>
        <begin position="1319"/>
        <end position="1335"/>
    </location>
</feature>
<feature type="compositionally biased region" description="Low complexity" evidence="1">
    <location>
        <begin position="689"/>
        <end position="702"/>
    </location>
</feature>
<feature type="compositionally biased region" description="Low complexity" evidence="1">
    <location>
        <begin position="392"/>
        <end position="420"/>
    </location>
</feature>
<organism evidence="2 3">
    <name type="scientific">Orchesella dallaii</name>
    <dbReference type="NCBI Taxonomy" id="48710"/>
    <lineage>
        <taxon>Eukaryota</taxon>
        <taxon>Metazoa</taxon>
        <taxon>Ecdysozoa</taxon>
        <taxon>Arthropoda</taxon>
        <taxon>Hexapoda</taxon>
        <taxon>Collembola</taxon>
        <taxon>Entomobryomorpha</taxon>
        <taxon>Entomobryoidea</taxon>
        <taxon>Orchesellidae</taxon>
        <taxon>Orchesellinae</taxon>
        <taxon>Orchesella</taxon>
    </lineage>
</organism>
<feature type="compositionally biased region" description="Polar residues" evidence="1">
    <location>
        <begin position="753"/>
        <end position="762"/>
    </location>
</feature>
<feature type="region of interest" description="Disordered" evidence="1">
    <location>
        <begin position="1300"/>
        <end position="1363"/>
    </location>
</feature>
<feature type="region of interest" description="Disordered" evidence="1">
    <location>
        <begin position="325"/>
        <end position="595"/>
    </location>
</feature>
<feature type="compositionally biased region" description="Polar residues" evidence="1">
    <location>
        <begin position="1631"/>
        <end position="1648"/>
    </location>
</feature>